<sequence>MEKTFSASYSTSYQKTCTKSAGSAVAMNCPSDVKRIDRIAPRLPLRTATDFDKFRTSQTRHVLSWFPVANMWPSGCHADANE</sequence>
<proteinExistence type="predicted"/>
<dbReference type="EMBL" id="QJKJ01002936">
    <property type="protein sequence ID" value="RDY00664.1"/>
    <property type="molecule type" value="Genomic_DNA"/>
</dbReference>
<dbReference type="OrthoDB" id="1431159at2759"/>
<evidence type="ECO:0000313" key="2">
    <source>
        <dbReference type="Proteomes" id="UP000257109"/>
    </source>
</evidence>
<dbReference type="Proteomes" id="UP000257109">
    <property type="component" value="Unassembled WGS sequence"/>
</dbReference>
<evidence type="ECO:0000313" key="1">
    <source>
        <dbReference type="EMBL" id="RDY00664.1"/>
    </source>
</evidence>
<gene>
    <name evidence="1" type="ORF">CR513_16117</name>
</gene>
<dbReference type="AlphaFoldDB" id="A0A371HD88"/>
<protein>
    <submittedName>
        <fullName evidence="1">Uncharacterized protein</fullName>
    </submittedName>
</protein>
<keyword evidence="2" id="KW-1185">Reference proteome</keyword>
<name>A0A371HD88_MUCPR</name>
<comment type="caution">
    <text evidence="1">The sequence shown here is derived from an EMBL/GenBank/DDBJ whole genome shotgun (WGS) entry which is preliminary data.</text>
</comment>
<accession>A0A371HD88</accession>
<organism evidence="1 2">
    <name type="scientific">Mucuna pruriens</name>
    <name type="common">Velvet bean</name>
    <name type="synonym">Dolichos pruriens</name>
    <dbReference type="NCBI Taxonomy" id="157652"/>
    <lineage>
        <taxon>Eukaryota</taxon>
        <taxon>Viridiplantae</taxon>
        <taxon>Streptophyta</taxon>
        <taxon>Embryophyta</taxon>
        <taxon>Tracheophyta</taxon>
        <taxon>Spermatophyta</taxon>
        <taxon>Magnoliopsida</taxon>
        <taxon>eudicotyledons</taxon>
        <taxon>Gunneridae</taxon>
        <taxon>Pentapetalae</taxon>
        <taxon>rosids</taxon>
        <taxon>fabids</taxon>
        <taxon>Fabales</taxon>
        <taxon>Fabaceae</taxon>
        <taxon>Papilionoideae</taxon>
        <taxon>50 kb inversion clade</taxon>
        <taxon>NPAAA clade</taxon>
        <taxon>indigoferoid/millettioid clade</taxon>
        <taxon>Phaseoleae</taxon>
        <taxon>Mucuna</taxon>
    </lineage>
</organism>
<reference evidence="1" key="1">
    <citation type="submission" date="2018-05" db="EMBL/GenBank/DDBJ databases">
        <title>Draft genome of Mucuna pruriens seed.</title>
        <authorList>
            <person name="Nnadi N.E."/>
            <person name="Vos R."/>
            <person name="Hasami M.H."/>
            <person name="Devisetty U.K."/>
            <person name="Aguiy J.C."/>
        </authorList>
    </citation>
    <scope>NUCLEOTIDE SEQUENCE [LARGE SCALE GENOMIC DNA]</scope>
    <source>
        <strain evidence="1">JCA_2017</strain>
    </source>
</reference>
<feature type="non-terminal residue" evidence="1">
    <location>
        <position position="1"/>
    </location>
</feature>